<dbReference type="Gene3D" id="2.30.60.10">
    <property type="entry name" value="Cyanovirin-N"/>
    <property type="match status" value="1"/>
</dbReference>
<name>A0AAE0UFW1_SORBR</name>
<comment type="caution">
    <text evidence="1">The sequence shown here is derived from an EMBL/GenBank/DDBJ whole genome shotgun (WGS) entry which is preliminary data.</text>
</comment>
<gene>
    <name evidence="1" type="ORF">B0T20DRAFT_4530</name>
</gene>
<sequence length="180" mass="20804">MYPEFQVDLKWTESTKENMMDYTRINLNLCLGLKNETVVWEKDGNGLDLSYPCTCTTPIDCLSGPWLFCKCWGQNYPVTKFSQINLNEGLYIEDGVLKCFGRSGTRHERRRDTGRTHAYYDWNTWQWHEQITSCNLKNPRDANCIPGITSNNPGTLNLDNGCPWAPGTPKWEGYDWDSKS</sequence>
<proteinExistence type="predicted"/>
<organism evidence="1 2">
    <name type="scientific">Sordaria brevicollis</name>
    <dbReference type="NCBI Taxonomy" id="83679"/>
    <lineage>
        <taxon>Eukaryota</taxon>
        <taxon>Fungi</taxon>
        <taxon>Dikarya</taxon>
        <taxon>Ascomycota</taxon>
        <taxon>Pezizomycotina</taxon>
        <taxon>Sordariomycetes</taxon>
        <taxon>Sordariomycetidae</taxon>
        <taxon>Sordariales</taxon>
        <taxon>Sordariaceae</taxon>
        <taxon>Sordaria</taxon>
    </lineage>
</organism>
<evidence type="ECO:0000313" key="1">
    <source>
        <dbReference type="EMBL" id="KAK3402652.1"/>
    </source>
</evidence>
<reference evidence="1" key="2">
    <citation type="submission" date="2023-07" db="EMBL/GenBank/DDBJ databases">
        <authorList>
            <consortium name="Lawrence Berkeley National Laboratory"/>
            <person name="Haridas S."/>
            <person name="Hensen N."/>
            <person name="Bonometti L."/>
            <person name="Westerberg I."/>
            <person name="Brannstrom I.O."/>
            <person name="Guillou S."/>
            <person name="Cros-Aarteil S."/>
            <person name="Calhoun S."/>
            <person name="Kuo A."/>
            <person name="Mondo S."/>
            <person name="Pangilinan J."/>
            <person name="Riley R."/>
            <person name="LaButti K."/>
            <person name="Andreopoulos B."/>
            <person name="Lipzen A."/>
            <person name="Chen C."/>
            <person name="Yanf M."/>
            <person name="Daum C."/>
            <person name="Ng V."/>
            <person name="Clum A."/>
            <person name="Steindorff A."/>
            <person name="Ohm R."/>
            <person name="Martin F."/>
            <person name="Silar P."/>
            <person name="Natvig D."/>
            <person name="Lalanne C."/>
            <person name="Gautier V."/>
            <person name="Ament-velasquez S.L."/>
            <person name="Kruys A."/>
            <person name="Hutchinson M.I."/>
            <person name="Powell A.J."/>
            <person name="Barry K."/>
            <person name="Miller A.N."/>
            <person name="Grigoriev I.V."/>
            <person name="Debuchy R."/>
            <person name="Gladieux P."/>
            <person name="Thoren M.H."/>
            <person name="Johannesson H."/>
        </authorList>
    </citation>
    <scope>NUCLEOTIDE SEQUENCE</scope>
    <source>
        <strain evidence="1">FGSC 1904</strain>
    </source>
</reference>
<accession>A0AAE0UFW1</accession>
<keyword evidence="2" id="KW-1185">Reference proteome</keyword>
<dbReference type="SUPFAM" id="SSF51322">
    <property type="entry name" value="Cyanovirin-N"/>
    <property type="match status" value="1"/>
</dbReference>
<reference evidence="1" key="1">
    <citation type="journal article" date="2023" name="Mol. Phylogenet. Evol.">
        <title>Genome-scale phylogeny and comparative genomics of the fungal order Sordariales.</title>
        <authorList>
            <person name="Hensen N."/>
            <person name="Bonometti L."/>
            <person name="Westerberg I."/>
            <person name="Brannstrom I.O."/>
            <person name="Guillou S."/>
            <person name="Cros-Aarteil S."/>
            <person name="Calhoun S."/>
            <person name="Haridas S."/>
            <person name="Kuo A."/>
            <person name="Mondo S."/>
            <person name="Pangilinan J."/>
            <person name="Riley R."/>
            <person name="LaButti K."/>
            <person name="Andreopoulos B."/>
            <person name="Lipzen A."/>
            <person name="Chen C."/>
            <person name="Yan M."/>
            <person name="Daum C."/>
            <person name="Ng V."/>
            <person name="Clum A."/>
            <person name="Steindorff A."/>
            <person name="Ohm R.A."/>
            <person name="Martin F."/>
            <person name="Silar P."/>
            <person name="Natvig D.O."/>
            <person name="Lalanne C."/>
            <person name="Gautier V."/>
            <person name="Ament-Velasquez S.L."/>
            <person name="Kruys A."/>
            <person name="Hutchinson M.I."/>
            <person name="Powell A.J."/>
            <person name="Barry K."/>
            <person name="Miller A.N."/>
            <person name="Grigoriev I.V."/>
            <person name="Debuchy R."/>
            <person name="Gladieux P."/>
            <person name="Hiltunen Thoren M."/>
            <person name="Johannesson H."/>
        </authorList>
    </citation>
    <scope>NUCLEOTIDE SEQUENCE</scope>
    <source>
        <strain evidence="1">FGSC 1904</strain>
    </source>
</reference>
<evidence type="ECO:0000313" key="2">
    <source>
        <dbReference type="Proteomes" id="UP001281003"/>
    </source>
</evidence>
<dbReference type="InterPro" id="IPR036673">
    <property type="entry name" value="Cyanovirin-N_sf"/>
</dbReference>
<dbReference type="Proteomes" id="UP001281003">
    <property type="component" value="Unassembled WGS sequence"/>
</dbReference>
<dbReference type="AlphaFoldDB" id="A0AAE0UFW1"/>
<protein>
    <submittedName>
        <fullName evidence="1">Uncharacterized protein</fullName>
    </submittedName>
</protein>
<dbReference type="EMBL" id="JAUTDP010000001">
    <property type="protein sequence ID" value="KAK3402652.1"/>
    <property type="molecule type" value="Genomic_DNA"/>
</dbReference>